<dbReference type="Proteomes" id="UP001497480">
    <property type="component" value="Unassembled WGS sequence"/>
</dbReference>
<gene>
    <name evidence="1" type="ORF">LLUT_LOCUS27219</name>
</gene>
<accession>A0AAV1XX59</accession>
<evidence type="ECO:0000313" key="2">
    <source>
        <dbReference type="Proteomes" id="UP001497480"/>
    </source>
</evidence>
<dbReference type="PANTHER" id="PTHR36616">
    <property type="entry name" value="BNAC07G32700D PROTEIN"/>
    <property type="match status" value="1"/>
</dbReference>
<sequence>MLAFFFSFALSSVPLILYFPPIRSINLFAETIEMMLKETSVYTNRINHGLRGAWSMVLNCVNRSRS</sequence>
<comment type="caution">
    <text evidence="1">The sequence shown here is derived from an EMBL/GenBank/DDBJ whole genome shotgun (WGS) entry which is preliminary data.</text>
</comment>
<dbReference type="EMBL" id="CAXHTB010000019">
    <property type="protein sequence ID" value="CAL0326159.1"/>
    <property type="molecule type" value="Genomic_DNA"/>
</dbReference>
<keyword evidence="2" id="KW-1185">Reference proteome</keyword>
<dbReference type="AlphaFoldDB" id="A0AAV1XX59"/>
<reference evidence="1 2" key="1">
    <citation type="submission" date="2024-03" db="EMBL/GenBank/DDBJ databases">
        <authorList>
            <person name="Martinez-Hernandez J."/>
        </authorList>
    </citation>
    <scope>NUCLEOTIDE SEQUENCE [LARGE SCALE GENOMIC DNA]</scope>
</reference>
<organism evidence="1 2">
    <name type="scientific">Lupinus luteus</name>
    <name type="common">European yellow lupine</name>
    <dbReference type="NCBI Taxonomy" id="3873"/>
    <lineage>
        <taxon>Eukaryota</taxon>
        <taxon>Viridiplantae</taxon>
        <taxon>Streptophyta</taxon>
        <taxon>Embryophyta</taxon>
        <taxon>Tracheophyta</taxon>
        <taxon>Spermatophyta</taxon>
        <taxon>Magnoliopsida</taxon>
        <taxon>eudicotyledons</taxon>
        <taxon>Gunneridae</taxon>
        <taxon>Pentapetalae</taxon>
        <taxon>rosids</taxon>
        <taxon>fabids</taxon>
        <taxon>Fabales</taxon>
        <taxon>Fabaceae</taxon>
        <taxon>Papilionoideae</taxon>
        <taxon>50 kb inversion clade</taxon>
        <taxon>genistoids sensu lato</taxon>
        <taxon>core genistoids</taxon>
        <taxon>Genisteae</taxon>
        <taxon>Lupinus</taxon>
    </lineage>
</organism>
<protein>
    <submittedName>
        <fullName evidence="1">Uncharacterized protein</fullName>
    </submittedName>
</protein>
<proteinExistence type="predicted"/>
<dbReference type="PANTHER" id="PTHR36616:SF4">
    <property type="entry name" value="OS03G0174800 PROTEIN"/>
    <property type="match status" value="1"/>
</dbReference>
<evidence type="ECO:0000313" key="1">
    <source>
        <dbReference type="EMBL" id="CAL0326159.1"/>
    </source>
</evidence>
<name>A0AAV1XX59_LUPLU</name>